<dbReference type="EMBL" id="JAIPUX010005289">
    <property type="protein sequence ID" value="KAH0617314.1"/>
    <property type="molecule type" value="Genomic_DNA"/>
</dbReference>
<protein>
    <submittedName>
        <fullName evidence="2">Uncharacterized protein</fullName>
    </submittedName>
</protein>
<gene>
    <name evidence="2" type="ORF">JD844_015351</name>
</gene>
<feature type="region of interest" description="Disordered" evidence="1">
    <location>
        <begin position="548"/>
        <end position="577"/>
    </location>
</feature>
<dbReference type="PANTHER" id="PTHR36681">
    <property type="entry name" value="NUCLEAR GTPASE, GERMINAL CENTER-ASSOCIATED, TANDEM DUPLICATE 3"/>
    <property type="match status" value="1"/>
</dbReference>
<accession>A0ABQ7SJ14</accession>
<dbReference type="Proteomes" id="UP000826234">
    <property type="component" value="Unassembled WGS sequence"/>
</dbReference>
<sequence length="577" mass="63959">MPRRSPAPPLRLPQVSPPVQVRQSRSLLGSPHGIMKLLESVDCFNNAVLAKLQSIFKDLERRLNEHSRIAEAVHAIFWQQMEATRAKLINFTLDLVRYITHRQREISRLLTPEIKGRMEPAYAACSHMSGHGYFQLMKEKMESYTQREKEAIFDAAIEKLLEQLCQLQQRIQERFQSLVWELTRSLKMQFEPILKPVQKNRKIIPELMTICAKVDKLCRRSCVDYILPCTALAADGSPGMEGEMVGTQDPMNFGATYMDIHTGSATLPNHTAIQPSVSSASDQEVEIPAVPASLHLLKATTATQQWPHRPPVPLHPGGKKRAGEILQPQLEKKHKGQGTVPGTGGDLTGHPLLHYSGMTEVKLEPDAQDAVSPSPPTTSQAPAPEDCRQKANVIPGSSQTHVPMKVDGFAIPGSSASLAGVPFKEHLYRFNLSLERVTVHHLGLAQAGPGERRLRSVAIRPLCKVGEGNPKSIRNPIFLLYPPSEILVTRIQTLEATSNLGRALFSIAEAYAIIADLLGPLNPETSIKRMLWATKSYYPSARLRMSPTDRKRLPGSSSDGLGPVEQRDGWMDGWMDG</sequence>
<dbReference type="PANTHER" id="PTHR36681:SF3">
    <property type="entry name" value="NUCLEAR GTPASE, GERMINAL CENTER-ASSOCIATED, TANDEM DUPLICATE 3"/>
    <property type="match status" value="1"/>
</dbReference>
<feature type="region of interest" description="Disordered" evidence="1">
    <location>
        <begin position="365"/>
        <end position="386"/>
    </location>
</feature>
<reference evidence="2 3" key="1">
    <citation type="journal article" date="2022" name="Gigascience">
        <title>A chromosome-level genome assembly and annotation of the desert horned lizard, Phrynosoma platyrhinos, provides insight into chromosomal rearrangements among reptiles.</title>
        <authorList>
            <person name="Koochekian N."/>
            <person name="Ascanio A."/>
            <person name="Farleigh K."/>
            <person name="Card D.C."/>
            <person name="Schield D.R."/>
            <person name="Castoe T.A."/>
            <person name="Jezkova T."/>
        </authorList>
    </citation>
    <scope>NUCLEOTIDE SEQUENCE [LARGE SCALE GENOMIC DNA]</scope>
    <source>
        <strain evidence="2">NK-2021</strain>
    </source>
</reference>
<name>A0ABQ7SJ14_PHRPL</name>
<evidence type="ECO:0000313" key="2">
    <source>
        <dbReference type="EMBL" id="KAH0617314.1"/>
    </source>
</evidence>
<keyword evidence="3" id="KW-1185">Reference proteome</keyword>
<proteinExistence type="predicted"/>
<organism evidence="2 3">
    <name type="scientific">Phrynosoma platyrhinos</name>
    <name type="common">Desert horned lizard</name>
    <dbReference type="NCBI Taxonomy" id="52577"/>
    <lineage>
        <taxon>Eukaryota</taxon>
        <taxon>Metazoa</taxon>
        <taxon>Chordata</taxon>
        <taxon>Craniata</taxon>
        <taxon>Vertebrata</taxon>
        <taxon>Euteleostomi</taxon>
        <taxon>Lepidosauria</taxon>
        <taxon>Squamata</taxon>
        <taxon>Bifurcata</taxon>
        <taxon>Unidentata</taxon>
        <taxon>Episquamata</taxon>
        <taxon>Toxicofera</taxon>
        <taxon>Iguania</taxon>
        <taxon>Phrynosomatidae</taxon>
        <taxon>Phrynosomatinae</taxon>
        <taxon>Phrynosoma</taxon>
    </lineage>
</organism>
<comment type="caution">
    <text evidence="2">The sequence shown here is derived from an EMBL/GenBank/DDBJ whole genome shotgun (WGS) entry which is preliminary data.</text>
</comment>
<evidence type="ECO:0000313" key="3">
    <source>
        <dbReference type="Proteomes" id="UP000826234"/>
    </source>
</evidence>
<evidence type="ECO:0000256" key="1">
    <source>
        <dbReference type="SAM" id="MobiDB-lite"/>
    </source>
</evidence>